<dbReference type="EMBL" id="PFTV01000208">
    <property type="protein sequence ID" value="PJB55446.1"/>
    <property type="molecule type" value="Genomic_DNA"/>
</dbReference>
<dbReference type="InterPro" id="IPR027785">
    <property type="entry name" value="UvrD-like_helicase_C"/>
</dbReference>
<dbReference type="SUPFAM" id="SSF47781">
    <property type="entry name" value="RuvA domain 2-like"/>
    <property type="match status" value="1"/>
</dbReference>
<keyword evidence="4" id="KW-0378">Hydrolase</keyword>
<dbReference type="Gene3D" id="2.30.30.940">
    <property type="match status" value="1"/>
</dbReference>
<sequence>MENLKGIIEKIVYRNNENGYIIAKISLEKSVLVKTGKEDKLTTIVGNMASVNIGEDYELKGEWVNNSKYGWQFNFKDYQLILPTSLFGLKRYLSSGLIKGVGPATADRIVKYFGDKTLEVLENDIQRLTEVEGIAEKRIKVISKSWEQQKEIKRVMIFLQSYQITTGYAVKIYKTYGNTAIEKLKENPYQLVDDVFGIGFKIADRIAQNLGIEPASPARIKAGIKYLLNELTNQGHCYGIINEIIDQSSELLEVEKLLVEKNLDVLKNNQEIILQEDRVWLPFYYFAELGVSKKLIELVKFPQQLINLDVPKKIKYLEKKYDISFAEEQKEAIEKVLLNRVLVLTGGPGTGKTTTVLGLIELFEELKLKIILAAPTGRAAKKLTETTGRKAKTIHRLLEYSPKRGIFTKNSENPIQAEVIILDEVSMIDILLMNNLLKAVLSGSILILIGDVDQLPSVGPGNLLKDIIDSETIPVVRLTKIFRQDRRSLIIVNAHRVNEGKYPVIKGERERDFYFIEEEDPQLAVQKIINLCTVRLPAKYKIDPVDDIQVLSPMYKGEVGADNLNYCLREALNLKGKEIKYGNHSFRVNDKVMQIKNNYDKEVFNGDIGRIENIEEEEHILEVNFYGRKVGYEFSELNELVLAYAITVHKSQGSEYRIVVIPVMTQHYLLLQRNLLYTGITRAKEMVILIGTKKALWIAIKNNKTFHRNTSLKERLIEVSQKNKN</sequence>
<keyword evidence="4" id="KW-0347">Helicase</keyword>
<dbReference type="Pfam" id="PF18335">
    <property type="entry name" value="SH3_13"/>
    <property type="match status" value="1"/>
</dbReference>
<name>A0A2M7PS78_9BACT</name>
<accession>A0A2M8C8R4</accession>
<dbReference type="GO" id="GO:0006310">
    <property type="term" value="P:DNA recombination"/>
    <property type="evidence" value="ECO:0007669"/>
    <property type="project" value="InterPro"/>
</dbReference>
<dbReference type="SUPFAM" id="SSF52540">
    <property type="entry name" value="P-loop containing nucleoside triphosphate hydrolases"/>
    <property type="match status" value="2"/>
</dbReference>
<evidence type="ECO:0000313" key="6">
    <source>
        <dbReference type="Proteomes" id="UP000228560"/>
    </source>
</evidence>
<feature type="domain" description="AAA+ ATPase" evidence="3">
    <location>
        <begin position="338"/>
        <end position="486"/>
    </location>
</feature>
<comment type="caution">
    <text evidence="4">The sequence shown here is derived from an EMBL/GenBank/DDBJ whole genome shotgun (WGS) entry which is preliminary data.</text>
</comment>
<dbReference type="RefSeq" id="WP_406606922.1">
    <property type="nucleotide sequence ID" value="NZ_PFKO01000070.1"/>
</dbReference>
<dbReference type="InterPro" id="IPR010994">
    <property type="entry name" value="RuvA_2-like"/>
</dbReference>
<dbReference type="GO" id="GO:0003677">
    <property type="term" value="F:DNA binding"/>
    <property type="evidence" value="ECO:0007669"/>
    <property type="project" value="InterPro"/>
</dbReference>
<reference evidence="6 7" key="1">
    <citation type="submission" date="2017-09" db="EMBL/GenBank/DDBJ databases">
        <title>Depth-based differentiation of microbial function through sediment-hosted aquifers and enrichment of novel symbionts in the deep terrestrial subsurface.</title>
        <authorList>
            <person name="Probst A.J."/>
            <person name="Ladd B."/>
            <person name="Jarett J.K."/>
            <person name="Geller-Mcgrath D.E."/>
            <person name="Sieber C.M."/>
            <person name="Emerson J.B."/>
            <person name="Anantharaman K."/>
            <person name="Thomas B.C."/>
            <person name="Malmstrom R."/>
            <person name="Stieglmeier M."/>
            <person name="Klingl A."/>
            <person name="Woyke T."/>
            <person name="Ryan C.M."/>
            <person name="Banfield J.F."/>
        </authorList>
    </citation>
    <scope>NUCLEOTIDE SEQUENCE [LARGE SCALE GENOMIC DNA]</scope>
    <source>
        <strain evidence="4">CG_4_10_14_3_um_filter_34_13</strain>
        <strain evidence="5">CG_4_9_14_3_um_filter_33_16</strain>
    </source>
</reference>
<dbReference type="Pfam" id="PF13538">
    <property type="entry name" value="UvrD_C_2"/>
    <property type="match status" value="1"/>
</dbReference>
<evidence type="ECO:0000256" key="1">
    <source>
        <dbReference type="ARBA" id="ARBA00022741"/>
    </source>
</evidence>
<dbReference type="Proteomes" id="UP000228560">
    <property type="component" value="Unassembled WGS sequence"/>
</dbReference>
<dbReference type="CDD" id="cd18809">
    <property type="entry name" value="SF1_C_RecD"/>
    <property type="match status" value="1"/>
</dbReference>
<keyword evidence="1" id="KW-0547">Nucleotide-binding</keyword>
<dbReference type="CDD" id="cd17933">
    <property type="entry name" value="DEXSc_RecD-like"/>
    <property type="match status" value="1"/>
</dbReference>
<dbReference type="Gene3D" id="3.40.50.300">
    <property type="entry name" value="P-loop containing nucleotide triphosphate hydrolases"/>
    <property type="match status" value="2"/>
</dbReference>
<dbReference type="GO" id="GO:0005524">
    <property type="term" value="F:ATP binding"/>
    <property type="evidence" value="ECO:0007669"/>
    <property type="project" value="UniProtKB-KW"/>
</dbReference>
<evidence type="ECO:0000259" key="3">
    <source>
        <dbReference type="SMART" id="SM00382"/>
    </source>
</evidence>
<dbReference type="InterPro" id="IPR003593">
    <property type="entry name" value="AAA+_ATPase"/>
</dbReference>
<evidence type="ECO:0000313" key="5">
    <source>
        <dbReference type="EMBL" id="PJB55446.1"/>
    </source>
</evidence>
<organism evidence="4 7">
    <name type="scientific">Candidatus Infernicultor aquiphilus</name>
    <dbReference type="NCBI Taxonomy" id="1805029"/>
    <lineage>
        <taxon>Bacteria</taxon>
        <taxon>Pseudomonadati</taxon>
        <taxon>Atribacterota</taxon>
        <taxon>Candidatus Phoenicimicrobiia</taxon>
        <taxon>Candidatus Pheonicimicrobiales</taxon>
        <taxon>Candidatus Phoenicimicrobiaceae</taxon>
        <taxon>Candidatus Infernicultor</taxon>
    </lineage>
</organism>
<dbReference type="InterPro" id="IPR027417">
    <property type="entry name" value="P-loop_NTPase"/>
</dbReference>
<dbReference type="InterPro" id="IPR050534">
    <property type="entry name" value="Coronavir_polyprotein_1ab"/>
</dbReference>
<dbReference type="InterPro" id="IPR041451">
    <property type="entry name" value="RecD2_SH13"/>
</dbReference>
<gene>
    <name evidence="5" type="ORF">CO097_08125</name>
    <name evidence="4" type="ORF">COZ07_01940</name>
</gene>
<dbReference type="EMBL" id="PFKO01000070">
    <property type="protein sequence ID" value="PIY33503.1"/>
    <property type="molecule type" value="Genomic_DNA"/>
</dbReference>
<dbReference type="Gene3D" id="1.10.150.20">
    <property type="entry name" value="5' to 3' exonuclease, C-terminal subdomain"/>
    <property type="match status" value="1"/>
</dbReference>
<accession>A0A2M7PS78</accession>
<dbReference type="GO" id="GO:0043139">
    <property type="term" value="F:5'-3' DNA helicase activity"/>
    <property type="evidence" value="ECO:0007669"/>
    <property type="project" value="InterPro"/>
</dbReference>
<evidence type="ECO:0000256" key="2">
    <source>
        <dbReference type="ARBA" id="ARBA00022840"/>
    </source>
</evidence>
<dbReference type="Pfam" id="PF23139">
    <property type="entry name" value="OB_YrrC"/>
    <property type="match status" value="1"/>
</dbReference>
<protein>
    <submittedName>
        <fullName evidence="4">ATP-dependent RecD-like DNA helicase</fullName>
    </submittedName>
</protein>
<evidence type="ECO:0000313" key="7">
    <source>
        <dbReference type="Proteomes" id="UP000230646"/>
    </source>
</evidence>
<dbReference type="InterPro" id="IPR029493">
    <property type="entry name" value="RecD2-like_HHH"/>
</dbReference>
<dbReference type="GO" id="GO:0017116">
    <property type="term" value="F:single-stranded DNA helicase activity"/>
    <property type="evidence" value="ECO:0007669"/>
    <property type="project" value="TreeGrafter"/>
</dbReference>
<dbReference type="InterPro" id="IPR055446">
    <property type="entry name" value="RecD2_N_OB"/>
</dbReference>
<keyword evidence="2" id="KW-0067">ATP-binding</keyword>
<dbReference type="Pfam" id="PF13245">
    <property type="entry name" value="AAA_19"/>
    <property type="match status" value="1"/>
</dbReference>
<dbReference type="Gene3D" id="1.10.10.2220">
    <property type="match status" value="1"/>
</dbReference>
<dbReference type="Pfam" id="PF14520">
    <property type="entry name" value="HHH_5"/>
    <property type="match status" value="1"/>
</dbReference>
<dbReference type="AlphaFoldDB" id="A0A2M7PS78"/>
<dbReference type="PANTHER" id="PTHR43788:SF6">
    <property type="entry name" value="DNA HELICASE B"/>
    <property type="match status" value="1"/>
</dbReference>
<dbReference type="InterPro" id="IPR006345">
    <property type="entry name" value="RecD2"/>
</dbReference>
<proteinExistence type="inferred from homology"/>
<dbReference type="GO" id="GO:0009338">
    <property type="term" value="C:exodeoxyribonuclease V complex"/>
    <property type="evidence" value="ECO:0007669"/>
    <property type="project" value="TreeGrafter"/>
</dbReference>
<dbReference type="SMART" id="SM00382">
    <property type="entry name" value="AAA"/>
    <property type="match status" value="1"/>
</dbReference>
<dbReference type="NCBIfam" id="TIGR01448">
    <property type="entry name" value="recD_rel"/>
    <property type="match status" value="1"/>
</dbReference>
<dbReference type="PANTHER" id="PTHR43788">
    <property type="entry name" value="DNA2/NAM7 HELICASE FAMILY MEMBER"/>
    <property type="match status" value="1"/>
</dbReference>
<evidence type="ECO:0000313" key="4">
    <source>
        <dbReference type="EMBL" id="PIY33503.1"/>
    </source>
</evidence>
<dbReference type="HAMAP" id="MF_01488">
    <property type="entry name" value="RecD2"/>
    <property type="match status" value="1"/>
</dbReference>
<dbReference type="Pfam" id="PF14490">
    <property type="entry name" value="HHH_RecD2"/>
    <property type="match status" value="1"/>
</dbReference>
<dbReference type="Proteomes" id="UP000230646">
    <property type="component" value="Unassembled WGS sequence"/>
</dbReference>